<feature type="compositionally biased region" description="Low complexity" evidence="1">
    <location>
        <begin position="1"/>
        <end position="40"/>
    </location>
</feature>
<keyword evidence="3" id="KW-1185">Reference proteome</keyword>
<feature type="region of interest" description="Disordered" evidence="1">
    <location>
        <begin position="1"/>
        <end position="130"/>
    </location>
</feature>
<evidence type="ECO:0000313" key="2">
    <source>
        <dbReference type="EMBL" id="RLM66577.1"/>
    </source>
</evidence>
<organism evidence="2 3">
    <name type="scientific">Panicum miliaceum</name>
    <name type="common">Proso millet</name>
    <name type="synonym">Broomcorn millet</name>
    <dbReference type="NCBI Taxonomy" id="4540"/>
    <lineage>
        <taxon>Eukaryota</taxon>
        <taxon>Viridiplantae</taxon>
        <taxon>Streptophyta</taxon>
        <taxon>Embryophyta</taxon>
        <taxon>Tracheophyta</taxon>
        <taxon>Spermatophyta</taxon>
        <taxon>Magnoliopsida</taxon>
        <taxon>Liliopsida</taxon>
        <taxon>Poales</taxon>
        <taxon>Poaceae</taxon>
        <taxon>PACMAD clade</taxon>
        <taxon>Panicoideae</taxon>
        <taxon>Panicodae</taxon>
        <taxon>Paniceae</taxon>
        <taxon>Panicinae</taxon>
        <taxon>Panicum</taxon>
        <taxon>Panicum sect. Panicum</taxon>
    </lineage>
</organism>
<dbReference type="AlphaFoldDB" id="A0A3L6PY65"/>
<evidence type="ECO:0000256" key="1">
    <source>
        <dbReference type="SAM" id="MobiDB-lite"/>
    </source>
</evidence>
<feature type="compositionally biased region" description="Gly residues" evidence="1">
    <location>
        <begin position="82"/>
        <end position="94"/>
    </location>
</feature>
<sequence length="171" mass="18067">MVRTGPQRLPLLAPTAAATVAPPQEEAEGKAATAAKTATKTPRRLQHYLGAHGHEGAKEAPAGGQLEAPEVVLERPDEVPVRGGGRVGAAGGVGVEQQGSRWHGKGVAEEQRRGERGREGEERREERYPAASLARLSSLLPPREEGVCSMDSICAKGFGHGQIGPFIWSVK</sequence>
<name>A0A3L6PY65_PANMI</name>
<dbReference type="EMBL" id="PQIB02000015">
    <property type="protein sequence ID" value="RLM66577.1"/>
    <property type="molecule type" value="Genomic_DNA"/>
</dbReference>
<protein>
    <submittedName>
        <fullName evidence="2">Uncharacterized protein</fullName>
    </submittedName>
</protein>
<accession>A0A3L6PY65</accession>
<reference evidence="3" key="1">
    <citation type="journal article" date="2019" name="Nat. Commun.">
        <title>The genome of broomcorn millet.</title>
        <authorList>
            <person name="Zou C."/>
            <person name="Miki D."/>
            <person name="Li D."/>
            <person name="Tang Q."/>
            <person name="Xiao L."/>
            <person name="Rajput S."/>
            <person name="Deng P."/>
            <person name="Jia W."/>
            <person name="Huang R."/>
            <person name="Zhang M."/>
            <person name="Sun Y."/>
            <person name="Hu J."/>
            <person name="Fu X."/>
            <person name="Schnable P.S."/>
            <person name="Li F."/>
            <person name="Zhang H."/>
            <person name="Feng B."/>
            <person name="Zhu X."/>
            <person name="Liu R."/>
            <person name="Schnable J.C."/>
            <person name="Zhu J.-K."/>
            <person name="Zhang H."/>
        </authorList>
    </citation>
    <scope>NUCLEOTIDE SEQUENCE [LARGE SCALE GENOMIC DNA]</scope>
</reference>
<feature type="compositionally biased region" description="Basic and acidic residues" evidence="1">
    <location>
        <begin position="106"/>
        <end position="128"/>
    </location>
</feature>
<gene>
    <name evidence="2" type="ORF">C2845_PM16G07970</name>
</gene>
<evidence type="ECO:0000313" key="3">
    <source>
        <dbReference type="Proteomes" id="UP000275267"/>
    </source>
</evidence>
<comment type="caution">
    <text evidence="2">The sequence shown here is derived from an EMBL/GenBank/DDBJ whole genome shotgun (WGS) entry which is preliminary data.</text>
</comment>
<proteinExistence type="predicted"/>
<dbReference type="Proteomes" id="UP000275267">
    <property type="component" value="Unassembled WGS sequence"/>
</dbReference>